<feature type="transmembrane region" description="Helical" evidence="7">
    <location>
        <begin position="305"/>
        <end position="330"/>
    </location>
</feature>
<keyword evidence="5 7" id="KW-1133">Transmembrane helix</keyword>
<evidence type="ECO:0000256" key="5">
    <source>
        <dbReference type="ARBA" id="ARBA00022989"/>
    </source>
</evidence>
<evidence type="ECO:0000259" key="8">
    <source>
        <dbReference type="PROSITE" id="PS50850"/>
    </source>
</evidence>
<dbReference type="PROSITE" id="PS50850">
    <property type="entry name" value="MFS"/>
    <property type="match status" value="1"/>
</dbReference>
<evidence type="ECO:0000256" key="1">
    <source>
        <dbReference type="ARBA" id="ARBA00004651"/>
    </source>
</evidence>
<feature type="transmembrane region" description="Helical" evidence="7">
    <location>
        <begin position="100"/>
        <end position="118"/>
    </location>
</feature>
<gene>
    <name evidence="9" type="ORF">A2Y64_06965</name>
</gene>
<dbReference type="PANTHER" id="PTHR23513:SF11">
    <property type="entry name" value="STAPHYLOFERRIN A TRANSPORTER"/>
    <property type="match status" value="1"/>
</dbReference>
<feature type="transmembrane region" description="Helical" evidence="7">
    <location>
        <begin position="367"/>
        <end position="388"/>
    </location>
</feature>
<dbReference type="InterPro" id="IPR036259">
    <property type="entry name" value="MFS_trans_sf"/>
</dbReference>
<dbReference type="GO" id="GO:0005886">
    <property type="term" value="C:plasma membrane"/>
    <property type="evidence" value="ECO:0007669"/>
    <property type="project" value="UniProtKB-SubCell"/>
</dbReference>
<feature type="domain" description="Major facilitator superfamily (MFS) profile" evidence="8">
    <location>
        <begin position="3"/>
        <end position="396"/>
    </location>
</feature>
<dbReference type="InterPro" id="IPR010290">
    <property type="entry name" value="TM_effector"/>
</dbReference>
<feature type="transmembrane region" description="Helical" evidence="7">
    <location>
        <begin position="254"/>
        <end position="273"/>
    </location>
</feature>
<dbReference type="PANTHER" id="PTHR23513">
    <property type="entry name" value="INTEGRAL MEMBRANE EFFLUX PROTEIN-RELATED"/>
    <property type="match status" value="1"/>
</dbReference>
<dbReference type="SUPFAM" id="SSF103473">
    <property type="entry name" value="MFS general substrate transporter"/>
    <property type="match status" value="1"/>
</dbReference>
<dbReference type="AlphaFoldDB" id="A0A1F5FJD7"/>
<dbReference type="InterPro" id="IPR020846">
    <property type="entry name" value="MFS_dom"/>
</dbReference>
<protein>
    <submittedName>
        <fullName evidence="9">MFS transporter</fullName>
    </submittedName>
</protein>
<keyword evidence="3" id="KW-1003">Cell membrane</keyword>
<name>A0A1F5FJD7_9BACT</name>
<dbReference type="Pfam" id="PF05977">
    <property type="entry name" value="MFS_3"/>
    <property type="match status" value="1"/>
</dbReference>
<proteinExistence type="predicted"/>
<feature type="transmembrane region" description="Helical" evidence="7">
    <location>
        <begin position="12"/>
        <end position="35"/>
    </location>
</feature>
<evidence type="ECO:0000256" key="7">
    <source>
        <dbReference type="SAM" id="Phobius"/>
    </source>
</evidence>
<feature type="transmembrane region" description="Helical" evidence="7">
    <location>
        <begin position="342"/>
        <end position="361"/>
    </location>
</feature>
<dbReference type="EMBL" id="MFAF01000004">
    <property type="protein sequence ID" value="OGD79680.1"/>
    <property type="molecule type" value="Genomic_DNA"/>
</dbReference>
<evidence type="ECO:0000256" key="3">
    <source>
        <dbReference type="ARBA" id="ARBA00022475"/>
    </source>
</evidence>
<keyword evidence="4 7" id="KW-0812">Transmembrane</keyword>
<dbReference type="Gene3D" id="1.20.1250.20">
    <property type="entry name" value="MFS general substrate transporter like domains"/>
    <property type="match status" value="1"/>
</dbReference>
<evidence type="ECO:0000313" key="9">
    <source>
        <dbReference type="EMBL" id="OGD79680.1"/>
    </source>
</evidence>
<evidence type="ECO:0000256" key="4">
    <source>
        <dbReference type="ARBA" id="ARBA00022692"/>
    </source>
</evidence>
<dbReference type="Proteomes" id="UP000177187">
    <property type="component" value="Unassembled WGS sequence"/>
</dbReference>
<keyword evidence="2" id="KW-0813">Transport</keyword>
<evidence type="ECO:0000313" key="10">
    <source>
        <dbReference type="Proteomes" id="UP000177187"/>
    </source>
</evidence>
<reference evidence="9 10" key="1">
    <citation type="journal article" date="2016" name="Nat. Commun.">
        <title>Thousands of microbial genomes shed light on interconnected biogeochemical processes in an aquifer system.</title>
        <authorList>
            <person name="Anantharaman K."/>
            <person name="Brown C.T."/>
            <person name="Hug L.A."/>
            <person name="Sharon I."/>
            <person name="Castelle C.J."/>
            <person name="Probst A.J."/>
            <person name="Thomas B.C."/>
            <person name="Singh A."/>
            <person name="Wilkins M.J."/>
            <person name="Karaoz U."/>
            <person name="Brodie E.L."/>
            <person name="Williams K.H."/>
            <person name="Hubbard S.S."/>
            <person name="Banfield J.F."/>
        </authorList>
    </citation>
    <scope>NUCLEOTIDE SEQUENCE [LARGE SCALE GENOMIC DNA]</scope>
</reference>
<organism evidence="9 10">
    <name type="scientific">Candidatus Coatesbacteria bacterium RBG_13_66_14</name>
    <dbReference type="NCBI Taxonomy" id="1817816"/>
    <lineage>
        <taxon>Bacteria</taxon>
        <taxon>Candidatus Coatesiibacteriota</taxon>
    </lineage>
</organism>
<sequence length="407" mass="44024">LRAFKYYNYRLFFIGQGVSVIGTWMQMIAMSWLIYKLTGSAMFLGAVGFVTQIPYLVVTPFAGVLIDRLDRRRILFWTQGLAALQAVILTVIVYAGVVQIWHIFALGLFIGLVNSVDMPTRQAFVIKMVDRREDLASAIAMNSALFNGARLIGPLIAGFVIAAFGEKVCFLVNAVSFLAVIASLAAMRIDRATPERGEAKVFAELKEGLSYTFHTPPIRSILLMLSFLSLTALPYITIMPVMAKTVLSGDARTYGFLMGAIGVGALGGAVFLASRKSFFGLWKIIPFAVCIFGVGLLLFSFSRSLWVSLILMAVAGFGMMAQLATSNTVIQNIVDESKRGRVMAFYSTALMGILPFGNLLVGGLADVITAPWTLFAGGIAAILASIIFSTKLGNFKGIIQPTLADGK</sequence>
<feature type="transmembrane region" description="Helical" evidence="7">
    <location>
        <begin position="139"/>
        <end position="164"/>
    </location>
</feature>
<dbReference type="STRING" id="1817816.A2Y64_06965"/>
<feature type="non-terminal residue" evidence="9">
    <location>
        <position position="1"/>
    </location>
</feature>
<dbReference type="GO" id="GO:0022857">
    <property type="term" value="F:transmembrane transporter activity"/>
    <property type="evidence" value="ECO:0007669"/>
    <property type="project" value="InterPro"/>
</dbReference>
<feature type="transmembrane region" description="Helical" evidence="7">
    <location>
        <begin position="170"/>
        <end position="187"/>
    </location>
</feature>
<feature type="transmembrane region" description="Helical" evidence="7">
    <location>
        <begin position="74"/>
        <end position="94"/>
    </location>
</feature>
<comment type="caution">
    <text evidence="9">The sequence shown here is derived from an EMBL/GenBank/DDBJ whole genome shotgun (WGS) entry which is preliminary data.</text>
</comment>
<feature type="transmembrane region" description="Helical" evidence="7">
    <location>
        <begin position="221"/>
        <end position="242"/>
    </location>
</feature>
<accession>A0A1F5FJD7</accession>
<keyword evidence="6 7" id="KW-0472">Membrane</keyword>
<dbReference type="CDD" id="cd06173">
    <property type="entry name" value="MFS_MefA_like"/>
    <property type="match status" value="1"/>
</dbReference>
<feature type="transmembrane region" description="Helical" evidence="7">
    <location>
        <begin position="41"/>
        <end position="62"/>
    </location>
</feature>
<evidence type="ECO:0000256" key="6">
    <source>
        <dbReference type="ARBA" id="ARBA00023136"/>
    </source>
</evidence>
<evidence type="ECO:0000256" key="2">
    <source>
        <dbReference type="ARBA" id="ARBA00022448"/>
    </source>
</evidence>
<comment type="subcellular location">
    <subcellularLocation>
        <location evidence="1">Cell membrane</location>
        <topology evidence="1">Multi-pass membrane protein</topology>
    </subcellularLocation>
</comment>
<feature type="transmembrane region" description="Helical" evidence="7">
    <location>
        <begin position="280"/>
        <end position="299"/>
    </location>
</feature>